<protein>
    <submittedName>
        <fullName evidence="3">Beta-lactamase family protein</fullName>
    </submittedName>
</protein>
<dbReference type="SUPFAM" id="SSF56601">
    <property type="entry name" value="beta-lactamase/transpeptidase-like"/>
    <property type="match status" value="1"/>
</dbReference>
<feature type="domain" description="Beta-lactamase-related" evidence="2">
    <location>
        <begin position="58"/>
        <end position="297"/>
    </location>
</feature>
<dbReference type="InterPro" id="IPR001466">
    <property type="entry name" value="Beta-lactam-related"/>
</dbReference>
<dbReference type="Pfam" id="PF00144">
    <property type="entry name" value="Beta-lactamase"/>
    <property type="match status" value="1"/>
</dbReference>
<dbReference type="Gene3D" id="3.40.710.10">
    <property type="entry name" value="DD-peptidase/beta-lactamase superfamily"/>
    <property type="match status" value="1"/>
</dbReference>
<proteinExistence type="predicted"/>
<name>A0ABY3RPY5_9MICO</name>
<dbReference type="PANTHER" id="PTHR43283">
    <property type="entry name" value="BETA-LACTAMASE-RELATED"/>
    <property type="match status" value="1"/>
</dbReference>
<keyword evidence="4" id="KW-1185">Reference proteome</keyword>
<dbReference type="InterPro" id="IPR012338">
    <property type="entry name" value="Beta-lactam/transpept-like"/>
</dbReference>
<dbReference type="Proteomes" id="UP001199642">
    <property type="component" value="Chromosome"/>
</dbReference>
<evidence type="ECO:0000259" key="2">
    <source>
        <dbReference type="Pfam" id="PF00144"/>
    </source>
</evidence>
<organism evidence="3 4">
    <name type="scientific">Microbacterium resistens</name>
    <dbReference type="NCBI Taxonomy" id="156977"/>
    <lineage>
        <taxon>Bacteria</taxon>
        <taxon>Bacillati</taxon>
        <taxon>Actinomycetota</taxon>
        <taxon>Actinomycetes</taxon>
        <taxon>Micrococcales</taxon>
        <taxon>Microbacteriaceae</taxon>
        <taxon>Microbacterium</taxon>
    </lineage>
</organism>
<evidence type="ECO:0000313" key="4">
    <source>
        <dbReference type="Proteomes" id="UP001199642"/>
    </source>
</evidence>
<reference evidence="3 4" key="1">
    <citation type="submission" date="2023-01" db="EMBL/GenBank/DDBJ databases">
        <title>Characterization of estradiol degrading bacteria Microbacterium sp. MZT7 and reveal degrading genes through genome analysis.</title>
        <authorList>
            <person name="Hao P."/>
            <person name="Gao Y."/>
        </authorList>
    </citation>
    <scope>NUCLEOTIDE SEQUENCE [LARGE SCALE GENOMIC DNA]</scope>
    <source>
        <strain evidence="3 4">MZT7</strain>
    </source>
</reference>
<dbReference type="PANTHER" id="PTHR43283:SF15">
    <property type="entry name" value="CONSERVED PROTEIN"/>
    <property type="match status" value="1"/>
</dbReference>
<sequence>MPTSRSACAAPDPLRRAPVQTSGPGLRGLRRAAAWDDGCVETTTFAATDGFPHPALIGVTDADRTLAIQGDPHQVLPLASVTKPLTAWGALVAIDHGLLDFDDPAGPEGSTVLHLLDHTSGLPFEGEDPQRAPGERRIYSNAGFDLLAGVVAEAAGMPFAEWMAREVVAPLGMTETDVTGRPSAGARSSVTDLLVFGREVLRPTLIPAELRDLALRVSRQGLPGLVPGYGTYPDNQWGLGFERKGAKSPHWLADSFPPETAGHFGAQGSFLFIDRSRDLAAAFLSGVPFGEDHKRIWPALTEEIAARYGG</sequence>
<dbReference type="EMBL" id="CP082781">
    <property type="protein sequence ID" value="UGS25956.1"/>
    <property type="molecule type" value="Genomic_DNA"/>
</dbReference>
<feature type="region of interest" description="Disordered" evidence="1">
    <location>
        <begin position="1"/>
        <end position="25"/>
    </location>
</feature>
<evidence type="ECO:0000313" key="3">
    <source>
        <dbReference type="EMBL" id="UGS25956.1"/>
    </source>
</evidence>
<gene>
    <name evidence="3" type="ORF">K8F61_15095</name>
</gene>
<evidence type="ECO:0000256" key="1">
    <source>
        <dbReference type="SAM" id="MobiDB-lite"/>
    </source>
</evidence>
<dbReference type="InterPro" id="IPR050789">
    <property type="entry name" value="Diverse_Enzym_Activities"/>
</dbReference>
<accession>A0ABY3RPY5</accession>